<protein>
    <submittedName>
        <fullName evidence="2">Uncharacterized protein</fullName>
    </submittedName>
</protein>
<dbReference type="Proteomes" id="UP000295504">
    <property type="component" value="Unassembled WGS sequence"/>
</dbReference>
<dbReference type="EMBL" id="SLYC01000053">
    <property type="protein sequence ID" value="TCP96168.1"/>
    <property type="molecule type" value="Genomic_DNA"/>
</dbReference>
<sequence length="356" mass="40703">MNLCGEIVIHKAFGKGKIVKCEQNYVVILFDETMEEKKFVYPAAFGQFLQLENTALLKDIEEEKIKIVQKEAENKKATEERANVMKSKKNLGNSGNAKVYTTKSTDKNNIAFKCNYCDGGKSNKVVGYKGVCTDEIIKYNIKVAKHIWCSQPENKCFKYLSGEISRDEITKFYNETKFEFSKSVCYESQMFEIWTAGAGVTQNGDDKGKPMSLRNVKPNSLALLTSKLPYADDSERFIFAVFLINENYEGDSREEGHVGANPKYRLHLSLDEAKKLKFWDYYFNPNKPEKIVFGSGLHRYITDIQASQVLNKICEIKKGTSEEKFAKEFLEHYCFIKELDIKNIPTPNGALQRTMG</sequence>
<organism evidence="2 3">
    <name type="scientific">Serpentinicella alkaliphila</name>
    <dbReference type="NCBI Taxonomy" id="1734049"/>
    <lineage>
        <taxon>Bacteria</taxon>
        <taxon>Bacillati</taxon>
        <taxon>Bacillota</taxon>
        <taxon>Clostridia</taxon>
        <taxon>Peptostreptococcales</taxon>
        <taxon>Natronincolaceae</taxon>
        <taxon>Serpentinicella</taxon>
    </lineage>
</organism>
<keyword evidence="3" id="KW-1185">Reference proteome</keyword>
<keyword evidence="1" id="KW-0175">Coiled coil</keyword>
<gene>
    <name evidence="2" type="ORF">EDD79_10532</name>
</gene>
<evidence type="ECO:0000256" key="1">
    <source>
        <dbReference type="SAM" id="Coils"/>
    </source>
</evidence>
<evidence type="ECO:0000313" key="2">
    <source>
        <dbReference type="EMBL" id="TCP96168.1"/>
    </source>
</evidence>
<proteinExistence type="predicted"/>
<accession>A0A4R2TG27</accession>
<reference evidence="2 3" key="1">
    <citation type="submission" date="2019-03" db="EMBL/GenBank/DDBJ databases">
        <title>Genomic Encyclopedia of Type Strains, Phase IV (KMG-IV): sequencing the most valuable type-strain genomes for metagenomic binning, comparative biology and taxonomic classification.</title>
        <authorList>
            <person name="Goeker M."/>
        </authorList>
    </citation>
    <scope>NUCLEOTIDE SEQUENCE [LARGE SCALE GENOMIC DNA]</scope>
    <source>
        <strain evidence="2 3">DSM 100013</strain>
    </source>
</reference>
<dbReference type="AlphaFoldDB" id="A0A4R2TG27"/>
<evidence type="ECO:0000313" key="3">
    <source>
        <dbReference type="Proteomes" id="UP000295504"/>
    </source>
</evidence>
<comment type="caution">
    <text evidence="2">The sequence shown here is derived from an EMBL/GenBank/DDBJ whole genome shotgun (WGS) entry which is preliminary data.</text>
</comment>
<dbReference type="RefSeq" id="WP_243098284.1">
    <property type="nucleotide sequence ID" value="NZ_CP058648.1"/>
</dbReference>
<name>A0A4R2TG27_9FIRM</name>
<feature type="coiled-coil region" evidence="1">
    <location>
        <begin position="53"/>
        <end position="87"/>
    </location>
</feature>